<reference evidence="1 2" key="1">
    <citation type="journal article" date="2016" name="Nat. Commun.">
        <title>Thousands of microbial genomes shed light on interconnected biogeochemical processes in an aquifer system.</title>
        <authorList>
            <person name="Anantharaman K."/>
            <person name="Brown C.T."/>
            <person name="Hug L.A."/>
            <person name="Sharon I."/>
            <person name="Castelle C.J."/>
            <person name="Probst A.J."/>
            <person name="Thomas B.C."/>
            <person name="Singh A."/>
            <person name="Wilkins M.J."/>
            <person name="Karaoz U."/>
            <person name="Brodie E.L."/>
            <person name="Williams K.H."/>
            <person name="Hubbard S.S."/>
            <person name="Banfield J.F."/>
        </authorList>
    </citation>
    <scope>NUCLEOTIDE SEQUENCE [LARGE SCALE GENOMIC DNA]</scope>
</reference>
<dbReference type="EMBL" id="MEUX01000022">
    <property type="protein sequence ID" value="OGC47064.1"/>
    <property type="molecule type" value="Genomic_DNA"/>
</dbReference>
<dbReference type="AlphaFoldDB" id="A0A1F4UQ40"/>
<gene>
    <name evidence="1" type="ORF">A2713_01740</name>
</gene>
<dbReference type="Proteomes" id="UP000176444">
    <property type="component" value="Unassembled WGS sequence"/>
</dbReference>
<protein>
    <submittedName>
        <fullName evidence="1">Uncharacterized protein</fullName>
    </submittedName>
</protein>
<comment type="caution">
    <text evidence="1">The sequence shown here is derived from an EMBL/GenBank/DDBJ whole genome shotgun (WGS) entry which is preliminary data.</text>
</comment>
<name>A0A1F4UQ40_UNCKA</name>
<evidence type="ECO:0000313" key="1">
    <source>
        <dbReference type="EMBL" id="OGC47064.1"/>
    </source>
</evidence>
<organism evidence="1 2">
    <name type="scientific">candidate division WWE3 bacterium RIFCSPHIGHO2_01_FULL_35_17</name>
    <dbReference type="NCBI Taxonomy" id="1802614"/>
    <lineage>
        <taxon>Bacteria</taxon>
        <taxon>Katanobacteria</taxon>
    </lineage>
</organism>
<evidence type="ECO:0000313" key="2">
    <source>
        <dbReference type="Proteomes" id="UP000176444"/>
    </source>
</evidence>
<proteinExistence type="predicted"/>
<sequence length="172" mass="19917">MKTKKVVWHLAKGQSPCGWCCDDQSWNGTPGFFRDIDVDFYPGPGLGVCPGCGGTGIAGINNKQEEDQIIDLRFHRSNMIDRLQCIRSHIQQFEQINFGQININKEEQIIFKRVLDALWKEKKIIEELTKEYTFKEFLLMLIVFNKWTEAGSHPNVYAASVVNQLKEYMSRR</sequence>
<accession>A0A1F4UQ40</accession>